<reference evidence="10 11" key="1">
    <citation type="submission" date="2019-03" db="EMBL/GenBank/DDBJ databases">
        <title>Genomic Encyclopedia of Type Strains, Phase IV (KMG-IV): sequencing the most valuable type-strain genomes for metagenomic binning, comparative biology and taxonomic classification.</title>
        <authorList>
            <person name="Goeker M."/>
        </authorList>
    </citation>
    <scope>NUCLEOTIDE SEQUENCE [LARGE SCALE GENOMIC DNA]</scope>
    <source>
        <strain evidence="10 11">DSM 654</strain>
    </source>
</reference>
<dbReference type="InterPro" id="IPR052159">
    <property type="entry name" value="Competence_DNA_uptake"/>
</dbReference>
<feature type="region of interest" description="Disordered" evidence="6">
    <location>
        <begin position="379"/>
        <end position="412"/>
    </location>
</feature>
<protein>
    <submittedName>
        <fullName evidence="10">ComEC/Rec2-related protein</fullName>
    </submittedName>
</protein>
<feature type="compositionally biased region" description="Low complexity" evidence="6">
    <location>
        <begin position="379"/>
        <end position="388"/>
    </location>
</feature>
<sequence length="442" mass="47244">MPRRLLLLLLAYDSPPITAGERWRFTARLKRAHGLVNPGGFDAELWLFEQGLRASGTVRPGGAERLQAAPWWEIDAARQRLRTAIRERVADPAMAGVLAALSLGDQNAIAHADWNLFRDTGVAHLLSVSGSHVVLLGWLAAALVAPLWRRSGWLCLRLPASTAARWVGVVVALAYALFSGWGVPAQRTVVMLAAVAALRTLGLRWPWPLVLLGAAVIVTAVDPWALMQPGFWLSFDAVGLLMAAGGEPAPPGRRAQLKAALRTQAIATVGLAPLSLICFAQISVVGLLANLAAIPLISFVITPLALFGSLFAPLWALAALLVQGLMAWLRLLVAWPAAVWWPPAAPLWSQGLALMGAALVVMRLPWRLRGRLRDDAATALAGRGPPAGRRVRAAGARHRPGQRGAHPHRRPCHAVRHRPGLLARRGCPRARAAAAAALAGRA</sequence>
<feature type="domain" description="ComEC/Rec2-related protein" evidence="8">
    <location>
        <begin position="101"/>
        <end position="364"/>
    </location>
</feature>
<organism evidence="10 11">
    <name type="scientific">Roseateles saccharophilus</name>
    <name type="common">Pseudomonas saccharophila</name>
    <dbReference type="NCBI Taxonomy" id="304"/>
    <lineage>
        <taxon>Bacteria</taxon>
        <taxon>Pseudomonadati</taxon>
        <taxon>Pseudomonadota</taxon>
        <taxon>Betaproteobacteria</taxon>
        <taxon>Burkholderiales</taxon>
        <taxon>Sphaerotilaceae</taxon>
        <taxon>Roseateles</taxon>
    </lineage>
</organism>
<keyword evidence="5 7" id="KW-0472">Membrane</keyword>
<feature type="transmembrane region" description="Helical" evidence="7">
    <location>
        <begin position="263"/>
        <end position="282"/>
    </location>
</feature>
<evidence type="ECO:0000313" key="10">
    <source>
        <dbReference type="EMBL" id="TCV03385.1"/>
    </source>
</evidence>
<feature type="domain" description="DUF4131" evidence="9">
    <location>
        <begin position="9"/>
        <end position="60"/>
    </location>
</feature>
<feature type="transmembrane region" description="Helical" evidence="7">
    <location>
        <begin position="205"/>
        <end position="226"/>
    </location>
</feature>
<dbReference type="InterPro" id="IPR025405">
    <property type="entry name" value="DUF4131"/>
</dbReference>
<evidence type="ECO:0000256" key="4">
    <source>
        <dbReference type="ARBA" id="ARBA00022989"/>
    </source>
</evidence>
<feature type="compositionally biased region" description="Basic residues" evidence="6">
    <location>
        <begin position="389"/>
        <end position="412"/>
    </location>
</feature>
<evidence type="ECO:0000256" key="6">
    <source>
        <dbReference type="SAM" id="MobiDB-lite"/>
    </source>
</evidence>
<keyword evidence="11" id="KW-1185">Reference proteome</keyword>
<dbReference type="GO" id="GO:0005886">
    <property type="term" value="C:plasma membrane"/>
    <property type="evidence" value="ECO:0007669"/>
    <property type="project" value="UniProtKB-SubCell"/>
</dbReference>
<evidence type="ECO:0000259" key="9">
    <source>
        <dbReference type="Pfam" id="PF13567"/>
    </source>
</evidence>
<evidence type="ECO:0000256" key="7">
    <source>
        <dbReference type="SAM" id="Phobius"/>
    </source>
</evidence>
<dbReference type="NCBIfam" id="TIGR00360">
    <property type="entry name" value="ComEC_N-term"/>
    <property type="match status" value="1"/>
</dbReference>
<feature type="transmembrane region" description="Helical" evidence="7">
    <location>
        <begin position="122"/>
        <end position="145"/>
    </location>
</feature>
<evidence type="ECO:0000256" key="1">
    <source>
        <dbReference type="ARBA" id="ARBA00004651"/>
    </source>
</evidence>
<dbReference type="InterPro" id="IPR004477">
    <property type="entry name" value="ComEC_N"/>
</dbReference>
<keyword evidence="2" id="KW-1003">Cell membrane</keyword>
<dbReference type="Proteomes" id="UP000295110">
    <property type="component" value="Unassembled WGS sequence"/>
</dbReference>
<feature type="transmembrane region" description="Helical" evidence="7">
    <location>
        <begin position="166"/>
        <end position="185"/>
    </location>
</feature>
<evidence type="ECO:0000256" key="5">
    <source>
        <dbReference type="ARBA" id="ARBA00023136"/>
    </source>
</evidence>
<evidence type="ECO:0000313" key="11">
    <source>
        <dbReference type="Proteomes" id="UP000295110"/>
    </source>
</evidence>
<dbReference type="AlphaFoldDB" id="A0A4R3VK27"/>
<evidence type="ECO:0000259" key="8">
    <source>
        <dbReference type="Pfam" id="PF03772"/>
    </source>
</evidence>
<comment type="subcellular location">
    <subcellularLocation>
        <location evidence="1">Cell membrane</location>
        <topology evidence="1">Multi-pass membrane protein</topology>
    </subcellularLocation>
</comment>
<dbReference type="Pfam" id="PF13567">
    <property type="entry name" value="DUF4131"/>
    <property type="match status" value="1"/>
</dbReference>
<dbReference type="Pfam" id="PF03772">
    <property type="entry name" value="Competence"/>
    <property type="match status" value="1"/>
</dbReference>
<evidence type="ECO:0000256" key="2">
    <source>
        <dbReference type="ARBA" id="ARBA00022475"/>
    </source>
</evidence>
<proteinExistence type="predicted"/>
<evidence type="ECO:0000256" key="3">
    <source>
        <dbReference type="ARBA" id="ARBA00022692"/>
    </source>
</evidence>
<feature type="transmembrane region" description="Helical" evidence="7">
    <location>
        <begin position="347"/>
        <end position="366"/>
    </location>
</feature>
<keyword evidence="3 7" id="KW-0812">Transmembrane</keyword>
<dbReference type="EMBL" id="SMBU01000003">
    <property type="protein sequence ID" value="TCV03385.1"/>
    <property type="molecule type" value="Genomic_DNA"/>
</dbReference>
<keyword evidence="4 7" id="KW-1133">Transmembrane helix</keyword>
<gene>
    <name evidence="10" type="ORF">EV671_100339</name>
</gene>
<name>A0A4R3VK27_ROSSA</name>
<accession>A0A4R3VK27</accession>
<comment type="caution">
    <text evidence="10">The sequence shown here is derived from an EMBL/GenBank/DDBJ whole genome shotgun (WGS) entry which is preliminary data.</text>
</comment>
<dbReference type="PANTHER" id="PTHR30619">
    <property type="entry name" value="DNA INTERNALIZATION/COMPETENCE PROTEIN COMEC/REC2"/>
    <property type="match status" value="1"/>
</dbReference>
<dbReference type="PANTHER" id="PTHR30619:SF1">
    <property type="entry name" value="RECOMBINATION PROTEIN 2"/>
    <property type="match status" value="1"/>
</dbReference>